<feature type="region of interest" description="Disordered" evidence="1">
    <location>
        <begin position="437"/>
        <end position="458"/>
    </location>
</feature>
<comment type="caution">
    <text evidence="3">The sequence shown here is derived from an EMBL/GenBank/DDBJ whole genome shotgun (WGS) entry which is preliminary data.</text>
</comment>
<dbReference type="Gene3D" id="3.40.50.300">
    <property type="entry name" value="P-loop containing nucleotide triphosphate hydrolases"/>
    <property type="match status" value="2"/>
</dbReference>
<sequence length="612" mass="69903">MAFTEEITFFAETNFRNQRKRFGIKAPDRRKHAYIIGKTGMGKTTLLENMAIQDIASGKGLGIIDPHGEFAEKMLAFVPKERIDDVIYFNPSDTRFPIAFNPMERVALNQRHLVASGLLGVFKKIWPDVWSPRMEYLLSNAILSLLEIPGSTLLGINRMFAEKDFRKKIVAQLSDPVVKAFWEKEYAQYQERFATEASAAIQNKVGQFISNPLIRNIVGQETSSFDLRKIMDEGKILIMNLSKGKIGEENSRLLGAMLVTKIYLTAMTRVDIPREEDRRDFYLYVDEFQNFATESFASILSEARKYRLNLTLAHQYVAQMDETVQDAVFGNVGSMISFRVGAQDAELLEKEFSPEFMIQDLVNLGFAQIYLKLMIDGVASRPFSATTLAPYPIPKDNFKAEITRKSEEKYGTEQIKVEEGIAEYFAKDKENKLVSEFVGQGTKSEDRGNEKRKEQRPADKTFEANCIVDGKRIFVSFEPDGRRPIYCQEHLELLRAGKLDKPERIVPDRASVGGVFEKRINSSYARPLPPPQIKREFVSRHVEAVKPISLKELPKKENKEINLFELRAILEESIKNKEIEKNPEPQVYVKSEERDLGKKMSGVIRPGESVKF</sequence>
<evidence type="ECO:0000256" key="1">
    <source>
        <dbReference type="SAM" id="MobiDB-lite"/>
    </source>
</evidence>
<accession>A0A1G2LUF0</accession>
<proteinExistence type="predicted"/>
<dbReference type="PANTHER" id="PTHR30121">
    <property type="entry name" value="UNCHARACTERIZED PROTEIN YJGR-RELATED"/>
    <property type="match status" value="1"/>
</dbReference>
<evidence type="ECO:0000313" key="3">
    <source>
        <dbReference type="EMBL" id="OHA14502.1"/>
    </source>
</evidence>
<dbReference type="Pfam" id="PF10412">
    <property type="entry name" value="TrwB_AAD_bind"/>
    <property type="match status" value="1"/>
</dbReference>
<dbReference type="EMBL" id="MHQY01000007">
    <property type="protein sequence ID" value="OHA14502.1"/>
    <property type="molecule type" value="Genomic_DNA"/>
</dbReference>
<dbReference type="InterPro" id="IPR019476">
    <property type="entry name" value="T4SS_TraD_DNA-bd"/>
</dbReference>
<dbReference type="AlphaFoldDB" id="A0A1G2LUF0"/>
<feature type="domain" description="Type IV secretion system coupling protein TraD DNA-binding" evidence="2">
    <location>
        <begin position="30"/>
        <end position="325"/>
    </location>
</feature>
<dbReference type="InterPro" id="IPR051162">
    <property type="entry name" value="T4SS_component"/>
</dbReference>
<dbReference type="InterPro" id="IPR027417">
    <property type="entry name" value="P-loop_NTPase"/>
</dbReference>
<name>A0A1G2LUF0_9BACT</name>
<evidence type="ECO:0000259" key="2">
    <source>
        <dbReference type="Pfam" id="PF10412"/>
    </source>
</evidence>
<organism evidence="3 4">
    <name type="scientific">Candidatus Sungbacteria bacterium RIFCSPLOWO2_12_FULL_41_11</name>
    <dbReference type="NCBI Taxonomy" id="1802286"/>
    <lineage>
        <taxon>Bacteria</taxon>
        <taxon>Candidatus Sungiibacteriota</taxon>
    </lineage>
</organism>
<dbReference type="Proteomes" id="UP000177171">
    <property type="component" value="Unassembled WGS sequence"/>
</dbReference>
<reference evidence="3 4" key="1">
    <citation type="journal article" date="2016" name="Nat. Commun.">
        <title>Thousands of microbial genomes shed light on interconnected biogeochemical processes in an aquifer system.</title>
        <authorList>
            <person name="Anantharaman K."/>
            <person name="Brown C.T."/>
            <person name="Hug L.A."/>
            <person name="Sharon I."/>
            <person name="Castelle C.J."/>
            <person name="Probst A.J."/>
            <person name="Thomas B.C."/>
            <person name="Singh A."/>
            <person name="Wilkins M.J."/>
            <person name="Karaoz U."/>
            <person name="Brodie E.L."/>
            <person name="Williams K.H."/>
            <person name="Hubbard S.S."/>
            <person name="Banfield J.F."/>
        </authorList>
    </citation>
    <scope>NUCLEOTIDE SEQUENCE [LARGE SCALE GENOMIC DNA]</scope>
</reference>
<evidence type="ECO:0000313" key="4">
    <source>
        <dbReference type="Proteomes" id="UP000177171"/>
    </source>
</evidence>
<dbReference type="CDD" id="cd01127">
    <property type="entry name" value="TrwB_TraG_TraD_VirD4"/>
    <property type="match status" value="1"/>
</dbReference>
<feature type="compositionally biased region" description="Basic and acidic residues" evidence="1">
    <location>
        <begin position="443"/>
        <end position="458"/>
    </location>
</feature>
<gene>
    <name evidence="3" type="ORF">A3G49_06675</name>
</gene>
<protein>
    <recommendedName>
        <fullName evidence="2">Type IV secretion system coupling protein TraD DNA-binding domain-containing protein</fullName>
    </recommendedName>
</protein>
<dbReference type="PANTHER" id="PTHR30121:SF11">
    <property type="entry name" value="AAA+ ATPASE DOMAIN-CONTAINING PROTEIN"/>
    <property type="match status" value="1"/>
</dbReference>
<dbReference type="SUPFAM" id="SSF52540">
    <property type="entry name" value="P-loop containing nucleoside triphosphate hydrolases"/>
    <property type="match status" value="1"/>
</dbReference>